<evidence type="ECO:0000313" key="3">
    <source>
        <dbReference type="Proteomes" id="UP000054279"/>
    </source>
</evidence>
<feature type="region of interest" description="Disordered" evidence="1">
    <location>
        <begin position="141"/>
        <end position="184"/>
    </location>
</feature>
<reference evidence="2 3" key="1">
    <citation type="submission" date="2014-06" db="EMBL/GenBank/DDBJ databases">
        <title>Evolutionary Origins and Diversification of the Mycorrhizal Mutualists.</title>
        <authorList>
            <consortium name="DOE Joint Genome Institute"/>
            <consortium name="Mycorrhizal Genomics Consortium"/>
            <person name="Kohler A."/>
            <person name="Kuo A."/>
            <person name="Nagy L.G."/>
            <person name="Floudas D."/>
            <person name="Copeland A."/>
            <person name="Barry K.W."/>
            <person name="Cichocki N."/>
            <person name="Veneault-Fourrey C."/>
            <person name="LaButti K."/>
            <person name="Lindquist E.A."/>
            <person name="Lipzen A."/>
            <person name="Lundell T."/>
            <person name="Morin E."/>
            <person name="Murat C."/>
            <person name="Riley R."/>
            <person name="Ohm R."/>
            <person name="Sun H."/>
            <person name="Tunlid A."/>
            <person name="Henrissat B."/>
            <person name="Grigoriev I.V."/>
            <person name="Hibbett D.S."/>
            <person name="Martin F."/>
        </authorList>
    </citation>
    <scope>NUCLEOTIDE SEQUENCE [LARGE SCALE GENOMIC DNA]</scope>
    <source>
        <strain evidence="2 3">SS14</strain>
    </source>
</reference>
<evidence type="ECO:0000256" key="1">
    <source>
        <dbReference type="SAM" id="MobiDB-lite"/>
    </source>
</evidence>
<protein>
    <submittedName>
        <fullName evidence="2">Uncharacterized protein</fullName>
    </submittedName>
</protein>
<dbReference type="HOGENOM" id="CLU_785660_0_0_1"/>
<name>A0A0C9UN51_SPHS4</name>
<accession>A0A0C9UN51</accession>
<keyword evidence="3" id="KW-1185">Reference proteome</keyword>
<gene>
    <name evidence="2" type="ORF">M422DRAFT_55324</name>
</gene>
<proteinExistence type="predicted"/>
<feature type="region of interest" description="Disordered" evidence="1">
    <location>
        <begin position="1"/>
        <end position="43"/>
    </location>
</feature>
<dbReference type="Proteomes" id="UP000054279">
    <property type="component" value="Unassembled WGS sequence"/>
</dbReference>
<dbReference type="AlphaFoldDB" id="A0A0C9UN51"/>
<feature type="compositionally biased region" description="Polar residues" evidence="1">
    <location>
        <begin position="141"/>
        <end position="165"/>
    </location>
</feature>
<evidence type="ECO:0000313" key="2">
    <source>
        <dbReference type="EMBL" id="KIJ26886.1"/>
    </source>
</evidence>
<organism evidence="2 3">
    <name type="scientific">Sphaerobolus stellatus (strain SS14)</name>
    <dbReference type="NCBI Taxonomy" id="990650"/>
    <lineage>
        <taxon>Eukaryota</taxon>
        <taxon>Fungi</taxon>
        <taxon>Dikarya</taxon>
        <taxon>Basidiomycota</taxon>
        <taxon>Agaricomycotina</taxon>
        <taxon>Agaricomycetes</taxon>
        <taxon>Phallomycetidae</taxon>
        <taxon>Geastrales</taxon>
        <taxon>Sphaerobolaceae</taxon>
        <taxon>Sphaerobolus</taxon>
    </lineage>
</organism>
<feature type="compositionally biased region" description="Polar residues" evidence="1">
    <location>
        <begin position="1"/>
        <end position="17"/>
    </location>
</feature>
<dbReference type="EMBL" id="KN837353">
    <property type="protein sequence ID" value="KIJ26886.1"/>
    <property type="molecule type" value="Genomic_DNA"/>
</dbReference>
<feature type="compositionally biased region" description="Basic and acidic residues" evidence="1">
    <location>
        <begin position="173"/>
        <end position="184"/>
    </location>
</feature>
<sequence>MTLQVPQHRTDISTSLADGSPPSFLDMSTEPYPSYANNESTRSIAGSTSTDSFYYEADDMAAPPSVIVEAPTGSSSPMDVLHSEAIPLSEQRTAKQRLILQFLRQYNNFEDREARIAVDRSATDSQASAQHNLQTFIHRQSLPGNASTPNLPSQLSSNHQESTFNDDSLLESESSKGEGDAGHHCGAWREKLHSLLHSLPMKPDRPELLDRRNDFSYTMQHIMHHQAECYTRAVLRPRPSMPVLEPSQPPIFIDCPIGEKQQKTAFSEPLKILSKFIPKKKEDKPSLKINYQRFYIKRRVRKDSIKDIIRSIGGEKGTFNFFLFYAILKENQKHAYQKEPQQTRFESYAVLNSTHFRFTDNDIANSVYN</sequence>